<organism evidence="1 2">
    <name type="scientific">Larsenimonas rhizosphaerae</name>
    <dbReference type="NCBI Taxonomy" id="2944682"/>
    <lineage>
        <taxon>Bacteria</taxon>
        <taxon>Pseudomonadati</taxon>
        <taxon>Pseudomonadota</taxon>
        <taxon>Gammaproteobacteria</taxon>
        <taxon>Oceanospirillales</taxon>
        <taxon>Halomonadaceae</taxon>
        <taxon>Larsenimonas</taxon>
    </lineage>
</organism>
<name>A0AA42CTC7_9GAMM</name>
<protein>
    <submittedName>
        <fullName evidence="1">SGNH/GDSL hydrolase family protein</fullName>
    </submittedName>
</protein>
<evidence type="ECO:0000313" key="2">
    <source>
        <dbReference type="Proteomes" id="UP001165678"/>
    </source>
</evidence>
<dbReference type="AlphaFoldDB" id="A0AA42CTC7"/>
<proteinExistence type="predicted"/>
<dbReference type="GO" id="GO:0016788">
    <property type="term" value="F:hydrolase activity, acting on ester bonds"/>
    <property type="evidence" value="ECO:0007669"/>
    <property type="project" value="UniProtKB-ARBA"/>
</dbReference>
<evidence type="ECO:0000313" key="1">
    <source>
        <dbReference type="EMBL" id="MCX2523507.1"/>
    </source>
</evidence>
<dbReference type="RefSeq" id="WP_250937075.1">
    <property type="nucleotide sequence ID" value="NZ_JAMLJK010000001.1"/>
</dbReference>
<reference evidence="1" key="1">
    <citation type="submission" date="2022-11" db="EMBL/GenBank/DDBJ databases">
        <title>Larsenimonas rhizosphaerae sp. nov., isolated from a tidal mudflat.</title>
        <authorList>
            <person name="Lee S.D."/>
            <person name="Kim I.S."/>
        </authorList>
    </citation>
    <scope>NUCLEOTIDE SEQUENCE</scope>
    <source>
        <strain evidence="1">GH2-1</strain>
    </source>
</reference>
<dbReference type="InterPro" id="IPR036514">
    <property type="entry name" value="SGNH_hydro_sf"/>
</dbReference>
<dbReference type="SUPFAM" id="SSF52266">
    <property type="entry name" value="SGNH hydrolase"/>
    <property type="match status" value="1"/>
</dbReference>
<keyword evidence="2" id="KW-1185">Reference proteome</keyword>
<sequence>MDYSTYAGVINSTHVRRYPDRIGAFGASIMWMTGNGSEDADEMQFRLTQVGLPASTRWATGMAVSGRAVDGYVRYLDNMLAPMKGAEKGLILVHGPGNSVTAKGPYPGGAEEIYTGMRTVLQGIADRGYTPLYLGLTYRRPQKSKPRETATYNREICWPLIKEFSPAIWDWDNDRPAWDFYRLTQELGPWLQDDNVHPSPPMRCAMRTWWAMKLGELLHSRPAVSAADFKGKRIVFSFSPDQKSAFNNINVMIASNESGSSTGQNSAAGCSRVLTTEGRPLDGVWATSMGYSGHNNKGRTTGTGDTSASIQNETLIAHNLYSGHDDVFEALTIRGLPQGLYGTLTLIASRKADDEKRRGDFWLEGHEHTKYQVDASLNPPKPIKMRFEVQGNHLVLLGQKQPDSEYCYLAGAQLDFDI</sequence>
<comment type="caution">
    <text evidence="1">The sequence shown here is derived from an EMBL/GenBank/DDBJ whole genome shotgun (WGS) entry which is preliminary data.</text>
</comment>
<accession>A0AA42CTC7</accession>
<dbReference type="Gene3D" id="3.40.50.1110">
    <property type="entry name" value="SGNH hydrolase"/>
    <property type="match status" value="1"/>
</dbReference>
<dbReference type="CDD" id="cd00229">
    <property type="entry name" value="SGNH_hydrolase"/>
    <property type="match status" value="1"/>
</dbReference>
<dbReference type="EMBL" id="JAPIVE010000001">
    <property type="protein sequence ID" value="MCX2523507.1"/>
    <property type="molecule type" value="Genomic_DNA"/>
</dbReference>
<gene>
    <name evidence="1" type="ORF">OQ287_04575</name>
</gene>
<keyword evidence="1" id="KW-0378">Hydrolase</keyword>
<dbReference type="Proteomes" id="UP001165678">
    <property type="component" value="Unassembled WGS sequence"/>
</dbReference>